<accession>A0A821U231</accession>
<dbReference type="EMBL" id="CAJOBZ010000028">
    <property type="protein sequence ID" value="CAF4882930.1"/>
    <property type="molecule type" value="Genomic_DNA"/>
</dbReference>
<comment type="caution">
    <text evidence="1">The sequence shown here is derived from an EMBL/GenBank/DDBJ whole genome shotgun (WGS) entry which is preliminary data.</text>
</comment>
<protein>
    <submittedName>
        <fullName evidence="1">Uncharacterized protein</fullName>
    </submittedName>
</protein>
<dbReference type="Proteomes" id="UP000663880">
    <property type="component" value="Unassembled WGS sequence"/>
</dbReference>
<reference evidence="1" key="1">
    <citation type="submission" date="2021-02" db="EMBL/GenBank/DDBJ databases">
        <authorList>
            <person name="Steward A R."/>
        </authorList>
    </citation>
    <scope>NUCLEOTIDE SEQUENCE</scope>
</reference>
<organism evidence="1 2">
    <name type="scientific">Pieris macdunnoughi</name>
    <dbReference type="NCBI Taxonomy" id="345717"/>
    <lineage>
        <taxon>Eukaryota</taxon>
        <taxon>Metazoa</taxon>
        <taxon>Ecdysozoa</taxon>
        <taxon>Arthropoda</taxon>
        <taxon>Hexapoda</taxon>
        <taxon>Insecta</taxon>
        <taxon>Pterygota</taxon>
        <taxon>Neoptera</taxon>
        <taxon>Endopterygota</taxon>
        <taxon>Lepidoptera</taxon>
        <taxon>Glossata</taxon>
        <taxon>Ditrysia</taxon>
        <taxon>Papilionoidea</taxon>
        <taxon>Pieridae</taxon>
        <taxon>Pierinae</taxon>
        <taxon>Pieris</taxon>
    </lineage>
</organism>
<evidence type="ECO:0000313" key="2">
    <source>
        <dbReference type="Proteomes" id="UP000663880"/>
    </source>
</evidence>
<keyword evidence="2" id="KW-1185">Reference proteome</keyword>
<gene>
    <name evidence="1" type="ORF">PMACD_LOCUS9774</name>
</gene>
<dbReference type="AlphaFoldDB" id="A0A821U231"/>
<evidence type="ECO:0000313" key="1">
    <source>
        <dbReference type="EMBL" id="CAF4882930.1"/>
    </source>
</evidence>
<name>A0A821U231_9NEOP</name>
<proteinExistence type="predicted"/>
<sequence length="89" mass="9992">MAQKGLISLSSVGNQYQSVVVNKKTSGAHNLFPPMSDSVLRTMGTLDWSIWLVSTHDQFLQVLLCALYDINRPPYTPRPFKNMPRRGGL</sequence>